<dbReference type="EMBL" id="LJYW01000001">
    <property type="protein sequence ID" value="KPL51948.1"/>
    <property type="molecule type" value="Genomic_DNA"/>
</dbReference>
<dbReference type="GO" id="GO:0009435">
    <property type="term" value="P:NAD+ biosynthetic process"/>
    <property type="evidence" value="ECO:0007669"/>
    <property type="project" value="InterPro"/>
</dbReference>
<dbReference type="Gene3D" id="3.20.20.70">
    <property type="entry name" value="Aldolase class I"/>
    <property type="match status" value="1"/>
</dbReference>
<dbReference type="AlphaFoldDB" id="A0A0P6VIM2"/>
<evidence type="ECO:0000313" key="8">
    <source>
        <dbReference type="EMBL" id="KPL51948.1"/>
    </source>
</evidence>
<dbReference type="PANTHER" id="PTHR32179">
    <property type="entry name" value="NICOTINATE-NUCLEOTIDE PYROPHOSPHORYLASE [CARBOXYLATING]"/>
    <property type="match status" value="1"/>
</dbReference>
<proteinExistence type="inferred from homology"/>
<dbReference type="PANTHER" id="PTHR32179:SF4">
    <property type="entry name" value="PYROPHOSPHORYLASE MODD-RELATED"/>
    <property type="match status" value="1"/>
</dbReference>
<evidence type="ECO:0000256" key="5">
    <source>
        <dbReference type="PIRNR" id="PIRNR006250"/>
    </source>
</evidence>
<accession>A0A0P6VIM2</accession>
<name>A0A0P6VIM2_9HYPH</name>
<evidence type="ECO:0000256" key="4">
    <source>
        <dbReference type="ARBA" id="ARBA00022679"/>
    </source>
</evidence>
<dbReference type="InterPro" id="IPR037128">
    <property type="entry name" value="Quinolinate_PRibosylTase_N_sf"/>
</dbReference>
<evidence type="ECO:0000313" key="9">
    <source>
        <dbReference type="Proteomes" id="UP000048984"/>
    </source>
</evidence>
<evidence type="ECO:0000256" key="2">
    <source>
        <dbReference type="ARBA" id="ARBA00019205"/>
    </source>
</evidence>
<comment type="similarity">
    <text evidence="1 5">Belongs to the NadC/ModD family.</text>
</comment>
<keyword evidence="9" id="KW-1185">Reference proteome</keyword>
<dbReference type="InterPro" id="IPR027277">
    <property type="entry name" value="NadC/ModD"/>
</dbReference>
<dbReference type="InterPro" id="IPR006242">
    <property type="entry name" value="ModD"/>
</dbReference>
<dbReference type="SUPFAM" id="SSF54675">
    <property type="entry name" value="Nicotinate/Quinolinate PRTase N-terminal domain-like"/>
    <property type="match status" value="1"/>
</dbReference>
<dbReference type="GO" id="GO:0004514">
    <property type="term" value="F:nicotinate-nucleotide diphosphorylase (carboxylating) activity"/>
    <property type="evidence" value="ECO:0007669"/>
    <property type="project" value="InterPro"/>
</dbReference>
<dbReference type="InterPro" id="IPR013785">
    <property type="entry name" value="Aldolase_TIM"/>
</dbReference>
<evidence type="ECO:0000259" key="7">
    <source>
        <dbReference type="Pfam" id="PF02749"/>
    </source>
</evidence>
<feature type="domain" description="Quinolinate phosphoribosyl transferase N-terminal" evidence="7">
    <location>
        <begin position="19"/>
        <end position="102"/>
    </location>
</feature>
<dbReference type="Gene3D" id="3.90.1170.20">
    <property type="entry name" value="Quinolinate phosphoribosyl transferase, N-terminal domain"/>
    <property type="match status" value="1"/>
</dbReference>
<dbReference type="InterPro" id="IPR022412">
    <property type="entry name" value="Quinolinate_PRibosylTrfase_N"/>
</dbReference>
<feature type="domain" description="Quinolinate phosphoribosyl transferase C-terminal" evidence="6">
    <location>
        <begin position="104"/>
        <end position="272"/>
    </location>
</feature>
<dbReference type="GO" id="GO:0034213">
    <property type="term" value="P:quinolinate catabolic process"/>
    <property type="evidence" value="ECO:0007669"/>
    <property type="project" value="TreeGrafter"/>
</dbReference>
<dbReference type="InterPro" id="IPR036068">
    <property type="entry name" value="Nicotinate_pribotase-like_C"/>
</dbReference>
<reference evidence="8 9" key="1">
    <citation type="submission" date="2015-09" db="EMBL/GenBank/DDBJ databases">
        <authorList>
            <person name="Jackson K.R."/>
            <person name="Lunt B.L."/>
            <person name="Fisher J.N.B."/>
            <person name="Gardner A.V."/>
            <person name="Bailey M.E."/>
            <person name="Deus L.M."/>
            <person name="Earl A.S."/>
            <person name="Gibby P.D."/>
            <person name="Hartmann K.A."/>
            <person name="Liu J.E."/>
            <person name="Manci A.M."/>
            <person name="Nielsen D.A."/>
            <person name="Solomon M.B."/>
            <person name="Breakwell D.P."/>
            <person name="Burnett S.H."/>
            <person name="Grose J.H."/>
        </authorList>
    </citation>
    <scope>NUCLEOTIDE SEQUENCE [LARGE SCALE GENOMIC DNA]</scope>
    <source>
        <strain evidence="8 9">16</strain>
    </source>
</reference>
<comment type="caution">
    <text evidence="8">The sequence shown here is derived from an EMBL/GenBank/DDBJ whole genome shotgun (WGS) entry which is preliminary data.</text>
</comment>
<gene>
    <name evidence="8" type="ORF">ABB55_06680</name>
</gene>
<dbReference type="Proteomes" id="UP000048984">
    <property type="component" value="Unassembled WGS sequence"/>
</dbReference>
<dbReference type="GO" id="GO:0005737">
    <property type="term" value="C:cytoplasm"/>
    <property type="evidence" value="ECO:0007669"/>
    <property type="project" value="TreeGrafter"/>
</dbReference>
<dbReference type="Pfam" id="PF01729">
    <property type="entry name" value="QRPTase_C"/>
    <property type="match status" value="1"/>
</dbReference>
<dbReference type="NCBIfam" id="TIGR01334">
    <property type="entry name" value="modD"/>
    <property type="match status" value="1"/>
</dbReference>
<dbReference type="RefSeq" id="WP_054358111.1">
    <property type="nucleotide sequence ID" value="NZ_LJYW01000001.1"/>
</dbReference>
<protein>
    <recommendedName>
        <fullName evidence="2">Putative pyrophosphorylase ModD</fullName>
    </recommendedName>
</protein>
<reference evidence="8 9" key="2">
    <citation type="submission" date="2015-10" db="EMBL/GenBank/DDBJ databases">
        <title>Draft Genome Sequence of Prosthecomicrobium hirschii ATCC 27832.</title>
        <authorList>
            <person name="Daniel J."/>
            <person name="Givan S.A."/>
            <person name="Brun Y.V."/>
            <person name="Brown P.J."/>
        </authorList>
    </citation>
    <scope>NUCLEOTIDE SEQUENCE [LARGE SCALE GENOMIC DNA]</scope>
    <source>
        <strain evidence="8 9">16</strain>
    </source>
</reference>
<dbReference type="PIRSF" id="PIRSF006250">
    <property type="entry name" value="NadC_ModD"/>
    <property type="match status" value="1"/>
</dbReference>
<dbReference type="SUPFAM" id="SSF51690">
    <property type="entry name" value="Nicotinate/Quinolinate PRTase C-terminal domain-like"/>
    <property type="match status" value="1"/>
</dbReference>
<sequence>MIGLAAIERLLAEDVPSGDLTTTALGIGDRPARMAFRARDGMVPAGLDIAARLVAAAGGTAELHGRDGAPAASGDLLLTATGSAGALHRTWKSAQTLVEIASGIASATAAVARAAAAVDPKVRVACTRKTVPGARVLSQLAVRAGGGILHRHGLSETILVFAEHRAFLPDLDLAGLAARLRAAEPEKTIAVEVHDVDAAIAAAAAGFDTVQLEKFAPEAVAAVAAAYAGLPRAPLIAATGGISPDNAAAYVAAGAGLLVTSWPYTARPRDVAVTLGPA</sequence>
<keyword evidence="3 5" id="KW-0328">Glycosyltransferase</keyword>
<evidence type="ECO:0000259" key="6">
    <source>
        <dbReference type="Pfam" id="PF01729"/>
    </source>
</evidence>
<evidence type="ECO:0000256" key="1">
    <source>
        <dbReference type="ARBA" id="ARBA00009400"/>
    </source>
</evidence>
<organism evidence="8 9">
    <name type="scientific">Prosthecodimorpha hirschii</name>
    <dbReference type="NCBI Taxonomy" id="665126"/>
    <lineage>
        <taxon>Bacteria</taxon>
        <taxon>Pseudomonadati</taxon>
        <taxon>Pseudomonadota</taxon>
        <taxon>Alphaproteobacteria</taxon>
        <taxon>Hyphomicrobiales</taxon>
        <taxon>Ancalomicrobiaceae</taxon>
        <taxon>Prosthecodimorpha</taxon>
    </lineage>
</organism>
<dbReference type="STRING" id="665126.ABB55_06680"/>
<dbReference type="InterPro" id="IPR002638">
    <property type="entry name" value="Quinolinate_PRibosylTrfase_C"/>
</dbReference>
<evidence type="ECO:0000256" key="3">
    <source>
        <dbReference type="ARBA" id="ARBA00022676"/>
    </source>
</evidence>
<dbReference type="FunFam" id="3.20.20.70:FF:000030">
    <property type="entry name" value="Nicotinate-nucleotide pyrophosphorylase, carboxylating"/>
    <property type="match status" value="1"/>
</dbReference>
<dbReference type="Pfam" id="PF02749">
    <property type="entry name" value="QRPTase_N"/>
    <property type="match status" value="1"/>
</dbReference>
<keyword evidence="4 5" id="KW-0808">Transferase</keyword>